<gene>
    <name evidence="1" type="ORF">RPERSI_LOCUS19851</name>
</gene>
<protein>
    <submittedName>
        <fullName evidence="1">12565_t:CDS:1</fullName>
    </submittedName>
</protein>
<reference evidence="1" key="1">
    <citation type="submission" date="2021-06" db="EMBL/GenBank/DDBJ databases">
        <authorList>
            <person name="Kallberg Y."/>
            <person name="Tangrot J."/>
            <person name="Rosling A."/>
        </authorList>
    </citation>
    <scope>NUCLEOTIDE SEQUENCE</scope>
    <source>
        <strain evidence="1">MA461A</strain>
    </source>
</reference>
<evidence type="ECO:0000313" key="1">
    <source>
        <dbReference type="EMBL" id="CAG8794877.1"/>
    </source>
</evidence>
<feature type="non-terminal residue" evidence="1">
    <location>
        <position position="1"/>
    </location>
</feature>
<comment type="caution">
    <text evidence="1">The sequence shown here is derived from an EMBL/GenBank/DDBJ whole genome shotgun (WGS) entry which is preliminary data.</text>
</comment>
<proteinExistence type="predicted"/>
<organism evidence="1 2">
    <name type="scientific">Racocetra persica</name>
    <dbReference type="NCBI Taxonomy" id="160502"/>
    <lineage>
        <taxon>Eukaryota</taxon>
        <taxon>Fungi</taxon>
        <taxon>Fungi incertae sedis</taxon>
        <taxon>Mucoromycota</taxon>
        <taxon>Glomeromycotina</taxon>
        <taxon>Glomeromycetes</taxon>
        <taxon>Diversisporales</taxon>
        <taxon>Gigasporaceae</taxon>
        <taxon>Racocetra</taxon>
    </lineage>
</organism>
<accession>A0ACA9RIS6</accession>
<keyword evidence="2" id="KW-1185">Reference proteome</keyword>
<dbReference type="Proteomes" id="UP000789920">
    <property type="component" value="Unassembled WGS sequence"/>
</dbReference>
<dbReference type="EMBL" id="CAJVQC010054999">
    <property type="protein sequence ID" value="CAG8794877.1"/>
    <property type="molecule type" value="Genomic_DNA"/>
</dbReference>
<sequence length="333" mass="38287">NENPWLYTELDEKQYEVLFHLSSGMNSEINVELTNYLSSILDKLCIEKNQDTNTIDELVHHQSQIGYMKKCPVCQTSNINNKKRVCPNCYSKLPMISEIIDEQHKTINAAEKSLTISLCIFKQRLVPESHDAILEEINKSLKSLIPPIPLQRHWEIAARNCTKFAKLRTNIFKIIGYSESETNGPRARPSFTTESCRFRVQIRKAQFVNPNADNCAFQNLSEELTLSDEMIRFSEITCIKRIEFIRAKLINKIPLGIWRPIPITCDEAELQKTENSLTKSQILSIINTLAPFLGDSDRLCFRGLSNKSREDLVNILQEIRNILAENNINTNEV</sequence>
<name>A0ACA9RIS6_9GLOM</name>
<evidence type="ECO:0000313" key="2">
    <source>
        <dbReference type="Proteomes" id="UP000789920"/>
    </source>
</evidence>